<dbReference type="InterPro" id="IPR035979">
    <property type="entry name" value="RBD_domain_sf"/>
</dbReference>
<feature type="region of interest" description="Disordered" evidence="7">
    <location>
        <begin position="1"/>
        <end position="70"/>
    </location>
</feature>
<reference evidence="9" key="1">
    <citation type="submission" date="2013-10" db="EMBL/GenBank/DDBJ databases">
        <title>Genomic analysis of the causative agents of coccidiosis in chickens.</title>
        <authorList>
            <person name="Reid A.J."/>
            <person name="Blake D."/>
            <person name="Billington K."/>
            <person name="Browne H."/>
            <person name="Dunn M."/>
            <person name="Hung S."/>
            <person name="Kawahara F."/>
            <person name="Miranda-Saavedra D."/>
            <person name="Mourier T."/>
            <person name="Nagra H."/>
            <person name="Otto T.D."/>
            <person name="Rawlings N."/>
            <person name="Sanchez A."/>
            <person name="Sanders M."/>
            <person name="Subramaniam C."/>
            <person name="Tay Y."/>
            <person name="Dear P."/>
            <person name="Doerig C."/>
            <person name="Gruber A."/>
            <person name="Parkinson J."/>
            <person name="Shirley M."/>
            <person name="Wan K.L."/>
            <person name="Berriman M."/>
            <person name="Tomley F."/>
            <person name="Pain A."/>
        </authorList>
    </citation>
    <scope>NUCLEOTIDE SEQUENCE [LARGE SCALE GENOMIC DNA]</scope>
    <source>
        <strain evidence="9">Houghton</strain>
    </source>
</reference>
<dbReference type="VEuPathDB" id="ToxoDB:EBH_0006360"/>
<evidence type="ECO:0000256" key="7">
    <source>
        <dbReference type="SAM" id="MobiDB-lite"/>
    </source>
</evidence>
<protein>
    <submittedName>
        <fullName evidence="9">RNA binding motif-containing protein, putative</fullName>
    </submittedName>
</protein>
<feature type="domain" description="RRM" evidence="8">
    <location>
        <begin position="75"/>
        <end position="153"/>
    </location>
</feature>
<evidence type="ECO:0000256" key="6">
    <source>
        <dbReference type="PROSITE-ProRule" id="PRU00176"/>
    </source>
</evidence>
<dbReference type="GO" id="GO:0003729">
    <property type="term" value="F:mRNA binding"/>
    <property type="evidence" value="ECO:0007669"/>
    <property type="project" value="InterPro"/>
</dbReference>
<keyword evidence="3" id="KW-0963">Cytoplasm</keyword>
<dbReference type="OrthoDB" id="15688at2759"/>
<dbReference type="GO" id="GO:0006396">
    <property type="term" value="P:RNA processing"/>
    <property type="evidence" value="ECO:0007669"/>
    <property type="project" value="InterPro"/>
</dbReference>
<dbReference type="GO" id="GO:0005737">
    <property type="term" value="C:cytoplasm"/>
    <property type="evidence" value="ECO:0007669"/>
    <property type="project" value="UniProtKB-SubCell"/>
</dbReference>
<keyword evidence="4 6" id="KW-0694">RNA-binding</keyword>
<dbReference type="InterPro" id="IPR012677">
    <property type="entry name" value="Nucleotide-bd_a/b_plait_sf"/>
</dbReference>
<dbReference type="AlphaFoldDB" id="U6LSN2"/>
<keyword evidence="5" id="KW-0539">Nucleus</keyword>
<keyword evidence="10" id="KW-1185">Reference proteome</keyword>
<dbReference type="Gene3D" id="3.30.70.330">
    <property type="match status" value="1"/>
</dbReference>
<dbReference type="InterPro" id="IPR000504">
    <property type="entry name" value="RRM_dom"/>
</dbReference>
<sequence length="160" mass="17717">MADAEDRRSASLSRGMRQKGRGMREGAGRDDRYAGQGGVFERLEETGDSSSSSSSSSRRKNKGKGPAPARSVEGWIVVATNIHDEAEEEDIHEAFDAFGAIRNLHMNLDRRSGFVKGYAFVEYETYDEAQAAIDGMDGQVLLGQKLSVNWAFVRQPEKRK</sequence>
<evidence type="ECO:0000256" key="2">
    <source>
        <dbReference type="ARBA" id="ARBA00004496"/>
    </source>
</evidence>
<name>U6LSN2_9EIME</name>
<gene>
    <name evidence="9" type="ORF">EBH_0006360</name>
</gene>
<dbReference type="InterPro" id="IPR008111">
    <property type="entry name" value="RNA-bd_8"/>
</dbReference>
<evidence type="ECO:0000313" key="9">
    <source>
        <dbReference type="EMBL" id="CDJ53146.1"/>
    </source>
</evidence>
<proteinExistence type="predicted"/>
<dbReference type="SUPFAM" id="SSF54928">
    <property type="entry name" value="RNA-binding domain, RBD"/>
    <property type="match status" value="1"/>
</dbReference>
<evidence type="ECO:0000256" key="4">
    <source>
        <dbReference type="ARBA" id="ARBA00022884"/>
    </source>
</evidence>
<accession>U6LSN2</accession>
<dbReference type="PANTHER" id="PTHR45894">
    <property type="entry name" value="RNA-BINDING PROTEIN 8A"/>
    <property type="match status" value="1"/>
</dbReference>
<comment type="subcellular location">
    <subcellularLocation>
        <location evidence="2">Cytoplasm</location>
    </subcellularLocation>
    <subcellularLocation>
        <location evidence="1">Nucleus</location>
    </subcellularLocation>
</comment>
<dbReference type="GO" id="GO:0005634">
    <property type="term" value="C:nucleus"/>
    <property type="evidence" value="ECO:0007669"/>
    <property type="project" value="UniProtKB-SubCell"/>
</dbReference>
<evidence type="ECO:0000313" key="10">
    <source>
        <dbReference type="Proteomes" id="UP000030750"/>
    </source>
</evidence>
<dbReference type="Pfam" id="PF00076">
    <property type="entry name" value="RRM_1"/>
    <property type="match status" value="1"/>
</dbReference>
<feature type="compositionally biased region" description="Basic and acidic residues" evidence="7">
    <location>
        <begin position="22"/>
        <end position="33"/>
    </location>
</feature>
<reference evidence="9" key="2">
    <citation type="submission" date="2013-10" db="EMBL/GenBank/DDBJ databases">
        <authorList>
            <person name="Aslett M."/>
        </authorList>
    </citation>
    <scope>NUCLEOTIDE SEQUENCE [LARGE SCALE GENOMIC DNA]</scope>
    <source>
        <strain evidence="9">Houghton</strain>
    </source>
</reference>
<evidence type="ECO:0000259" key="8">
    <source>
        <dbReference type="PROSITE" id="PS50102"/>
    </source>
</evidence>
<dbReference type="Proteomes" id="UP000030750">
    <property type="component" value="Unassembled WGS sequence"/>
</dbReference>
<evidence type="ECO:0000256" key="5">
    <source>
        <dbReference type="ARBA" id="ARBA00023242"/>
    </source>
</evidence>
<dbReference type="PROSITE" id="PS50102">
    <property type="entry name" value="RRM"/>
    <property type="match status" value="1"/>
</dbReference>
<evidence type="ECO:0000256" key="1">
    <source>
        <dbReference type="ARBA" id="ARBA00004123"/>
    </source>
</evidence>
<dbReference type="CDD" id="cd12324">
    <property type="entry name" value="RRM_RBM8"/>
    <property type="match status" value="1"/>
</dbReference>
<dbReference type="EMBL" id="HG713264">
    <property type="protein sequence ID" value="CDJ53146.1"/>
    <property type="molecule type" value="Genomic_DNA"/>
</dbReference>
<evidence type="ECO:0000256" key="3">
    <source>
        <dbReference type="ARBA" id="ARBA00022490"/>
    </source>
</evidence>
<dbReference type="SMART" id="SM00360">
    <property type="entry name" value="RRM"/>
    <property type="match status" value="1"/>
</dbReference>
<organism evidence="9 10">
    <name type="scientific">Eimeria brunetti</name>
    <dbReference type="NCBI Taxonomy" id="51314"/>
    <lineage>
        <taxon>Eukaryota</taxon>
        <taxon>Sar</taxon>
        <taxon>Alveolata</taxon>
        <taxon>Apicomplexa</taxon>
        <taxon>Conoidasida</taxon>
        <taxon>Coccidia</taxon>
        <taxon>Eucoccidiorida</taxon>
        <taxon>Eimeriorina</taxon>
        <taxon>Eimeriidae</taxon>
        <taxon>Eimeria</taxon>
    </lineage>
</organism>
<dbReference type="InterPro" id="IPR033744">
    <property type="entry name" value="RRM_RBM8"/>
</dbReference>